<dbReference type="Proteomes" id="UP000183174">
    <property type="component" value="Unassembled WGS sequence"/>
</dbReference>
<dbReference type="RefSeq" id="WP_074448459.1">
    <property type="nucleotide sequence ID" value="NZ_FMAE01000027.1"/>
</dbReference>
<proteinExistence type="predicted"/>
<dbReference type="Pfam" id="PF24389">
    <property type="entry name" value="ORC-CDC6-like"/>
    <property type="match status" value="1"/>
</dbReference>
<dbReference type="AlphaFoldDB" id="A0A1C3XIR5"/>
<name>A0A1C3XIR5_9BRAD</name>
<evidence type="ECO:0000313" key="2">
    <source>
        <dbReference type="Proteomes" id="UP000183174"/>
    </source>
</evidence>
<reference evidence="1 2" key="1">
    <citation type="submission" date="2016-08" db="EMBL/GenBank/DDBJ databases">
        <authorList>
            <person name="Seilhamer J.J."/>
        </authorList>
    </citation>
    <scope>NUCLEOTIDE SEQUENCE [LARGE SCALE GENOMIC DNA]</scope>
    <source>
        <strain evidence="1 2">CCBAU 10071</strain>
    </source>
</reference>
<dbReference type="EMBL" id="FMAE01000027">
    <property type="protein sequence ID" value="SCB52148.1"/>
    <property type="molecule type" value="Genomic_DNA"/>
</dbReference>
<dbReference type="InterPro" id="IPR056955">
    <property type="entry name" value="ORC-CDC6-like"/>
</dbReference>
<evidence type="ECO:0000313" key="1">
    <source>
        <dbReference type="EMBL" id="SCB52148.1"/>
    </source>
</evidence>
<organism evidence="1 2">
    <name type="scientific">Bradyrhizobium yuanmingense</name>
    <dbReference type="NCBI Taxonomy" id="108015"/>
    <lineage>
        <taxon>Bacteria</taxon>
        <taxon>Pseudomonadati</taxon>
        <taxon>Pseudomonadota</taxon>
        <taxon>Alphaproteobacteria</taxon>
        <taxon>Hyphomicrobiales</taxon>
        <taxon>Nitrobacteraceae</taxon>
        <taxon>Bradyrhizobium</taxon>
    </lineage>
</organism>
<accession>A0A1C3XIR5</accession>
<sequence length="638" mass="71502">MARNAFAIRTSETSSPDEIFSRYFAPEVLSILPQDLFATSALVLRSAPGGGKTSLLRIFTPGPLIQVIRNRHLSPHDEIHRSLAQLGVVDEATALAFGILVPCASGYAEIGPQLEERTSRALFRALVNARIILRSLRALCTLHDLDYPNGLGTITCEYAASLFDEGPIPRNADLSALRAWAEDVESRCFAQLDAVGNTSVDLPLHMQFDAVLWLSQVSFVIHGRTVSAKPIVMFDDVHRLRPWQRTLLYSELLDHRQGASVWFAERTYVINPSELLTGAIPRRDYEEVRMEQAWSTAKSKQYLNFVTSIANRRMAQMRTDLESFGDYLSNTVTDYATQDRIAKALPEMEQRVRDLASGSGLFDEWISSAASSTAEPFDKAIEWTRIGILITREKQKVQASLDLAPLSDDDLEARTGSGVPAAAERFVCRRHDVPYFYGIERVVRLSSYNVEEFLQICAVLYDHIYAQKITRSRGSGPVSVSAKIQNDALTKLAEKRFKELPRLFALGPQAQRLIEAIGLMCREKTYEPNAPYAPGVTGIALSTQDREALVQAGRDGPGNPYFELASTISSCVAQNLFEVRDNHKQDNKTWVVLYLNRIFCAQFDLVYHVGGWQRVSLRRLQDWSRAVVPRANEKITLV</sequence>
<gene>
    <name evidence="1" type="ORF">GA0061099_102722</name>
</gene>
<protein>
    <submittedName>
        <fullName evidence="1">Uncharacterized protein</fullName>
    </submittedName>
</protein>